<organism evidence="9 10">
    <name type="scientific">Rhodospirillum centenum (strain ATCC 51521 / SW)</name>
    <dbReference type="NCBI Taxonomy" id="414684"/>
    <lineage>
        <taxon>Bacteria</taxon>
        <taxon>Pseudomonadati</taxon>
        <taxon>Pseudomonadota</taxon>
        <taxon>Alphaproteobacteria</taxon>
        <taxon>Rhodospirillales</taxon>
        <taxon>Rhodospirillaceae</taxon>
        <taxon>Rhodospirillum</taxon>
    </lineage>
</organism>
<dbReference type="EC" id="2.7.13.3" evidence="2"/>
<evidence type="ECO:0000256" key="1">
    <source>
        <dbReference type="ARBA" id="ARBA00000085"/>
    </source>
</evidence>
<dbReference type="STRING" id="414684.RC1_3058"/>
<dbReference type="RefSeq" id="WP_012568204.1">
    <property type="nucleotide sequence ID" value="NC_011420.2"/>
</dbReference>
<dbReference type="InterPro" id="IPR003594">
    <property type="entry name" value="HATPase_dom"/>
</dbReference>
<dbReference type="OrthoDB" id="9784218at2"/>
<dbReference type="SMART" id="SM00388">
    <property type="entry name" value="HisKA"/>
    <property type="match status" value="1"/>
</dbReference>
<feature type="domain" description="Histidine kinase" evidence="8">
    <location>
        <begin position="115"/>
        <end position="331"/>
    </location>
</feature>
<dbReference type="InterPro" id="IPR003661">
    <property type="entry name" value="HisK_dim/P_dom"/>
</dbReference>
<keyword evidence="7" id="KW-0472">Membrane</keyword>
<dbReference type="AlphaFoldDB" id="B6IVV0"/>
<reference evidence="9 10" key="1">
    <citation type="journal article" date="2010" name="BMC Genomics">
        <title>Metabolic flexibility revealed in the genome of the cyst-forming alpha-1 proteobacterium Rhodospirillum centenum.</title>
        <authorList>
            <person name="Lu Y.K."/>
            <person name="Marden J."/>
            <person name="Han M."/>
            <person name="Swingley W.D."/>
            <person name="Mastrian S.D."/>
            <person name="Chowdhury S.R."/>
            <person name="Hao J."/>
            <person name="Helmy T."/>
            <person name="Kim S."/>
            <person name="Kurdoglu A.A."/>
            <person name="Matthies H.J."/>
            <person name="Rollo D."/>
            <person name="Stothard P."/>
            <person name="Blankenship R.E."/>
            <person name="Bauer C.E."/>
            <person name="Touchman J.W."/>
        </authorList>
    </citation>
    <scope>NUCLEOTIDE SEQUENCE [LARGE SCALE GENOMIC DNA]</scope>
    <source>
        <strain evidence="10">ATCC 51521 / SW</strain>
    </source>
</reference>
<feature type="transmembrane region" description="Helical" evidence="7">
    <location>
        <begin position="56"/>
        <end position="74"/>
    </location>
</feature>
<evidence type="ECO:0000259" key="8">
    <source>
        <dbReference type="PROSITE" id="PS50109"/>
    </source>
</evidence>
<dbReference type="InterPro" id="IPR004358">
    <property type="entry name" value="Sig_transdc_His_kin-like_C"/>
</dbReference>
<evidence type="ECO:0000256" key="6">
    <source>
        <dbReference type="SAM" id="Coils"/>
    </source>
</evidence>
<gene>
    <name evidence="9" type="primary">divJ</name>
    <name evidence="9" type="ordered locus">RC1_3058</name>
</gene>
<evidence type="ECO:0000256" key="3">
    <source>
        <dbReference type="ARBA" id="ARBA00022553"/>
    </source>
</evidence>
<evidence type="ECO:0000313" key="9">
    <source>
        <dbReference type="EMBL" id="ACJ00424.1"/>
    </source>
</evidence>
<protein>
    <recommendedName>
        <fullName evidence="2">histidine kinase</fullName>
        <ecNumber evidence="2">2.7.13.3</ecNumber>
    </recommendedName>
</protein>
<dbReference type="HOGENOM" id="CLU_798952_0_0_5"/>
<dbReference type="PRINTS" id="PR00344">
    <property type="entry name" value="BCTRLSENSOR"/>
</dbReference>
<name>B6IVV0_RHOCS</name>
<dbReference type="PANTHER" id="PTHR43047:SF72">
    <property type="entry name" value="OSMOSENSING HISTIDINE PROTEIN KINASE SLN1"/>
    <property type="match status" value="1"/>
</dbReference>
<dbReference type="InterPro" id="IPR036097">
    <property type="entry name" value="HisK_dim/P_sf"/>
</dbReference>
<dbReference type="GO" id="GO:0005886">
    <property type="term" value="C:plasma membrane"/>
    <property type="evidence" value="ECO:0007669"/>
    <property type="project" value="TreeGrafter"/>
</dbReference>
<dbReference type="Pfam" id="PF02518">
    <property type="entry name" value="HATPase_c"/>
    <property type="match status" value="1"/>
</dbReference>
<dbReference type="Gene3D" id="3.30.565.10">
    <property type="entry name" value="Histidine kinase-like ATPase, C-terminal domain"/>
    <property type="match status" value="1"/>
</dbReference>
<dbReference type="Proteomes" id="UP000001591">
    <property type="component" value="Chromosome"/>
</dbReference>
<keyword evidence="7" id="KW-1133">Transmembrane helix</keyword>
<dbReference type="PANTHER" id="PTHR43047">
    <property type="entry name" value="TWO-COMPONENT HISTIDINE PROTEIN KINASE"/>
    <property type="match status" value="1"/>
</dbReference>
<proteinExistence type="predicted"/>
<keyword evidence="6" id="KW-0175">Coiled coil</keyword>
<dbReference type="GO" id="GO:0009927">
    <property type="term" value="F:histidine phosphotransfer kinase activity"/>
    <property type="evidence" value="ECO:0007669"/>
    <property type="project" value="TreeGrafter"/>
</dbReference>
<dbReference type="KEGG" id="rce:RC1_3058"/>
<evidence type="ECO:0000313" key="10">
    <source>
        <dbReference type="Proteomes" id="UP000001591"/>
    </source>
</evidence>
<dbReference type="EMBL" id="CP000613">
    <property type="protein sequence ID" value="ACJ00424.1"/>
    <property type="molecule type" value="Genomic_DNA"/>
</dbReference>
<keyword evidence="5 9" id="KW-0418">Kinase</keyword>
<dbReference type="eggNOG" id="COG2205">
    <property type="taxonomic scope" value="Bacteria"/>
</dbReference>
<dbReference type="InterPro" id="IPR005467">
    <property type="entry name" value="His_kinase_dom"/>
</dbReference>
<dbReference type="SMART" id="SM00387">
    <property type="entry name" value="HATPase_c"/>
    <property type="match status" value="1"/>
</dbReference>
<dbReference type="SUPFAM" id="SSF47384">
    <property type="entry name" value="Homodimeric domain of signal transducing histidine kinase"/>
    <property type="match status" value="1"/>
</dbReference>
<accession>B6IVV0</accession>
<dbReference type="CDD" id="cd00082">
    <property type="entry name" value="HisKA"/>
    <property type="match status" value="1"/>
</dbReference>
<dbReference type="InterPro" id="IPR036890">
    <property type="entry name" value="HATPase_C_sf"/>
</dbReference>
<feature type="coiled-coil region" evidence="6">
    <location>
        <begin position="83"/>
        <end position="111"/>
    </location>
</feature>
<dbReference type="Pfam" id="PF00512">
    <property type="entry name" value="HisKA"/>
    <property type="match status" value="1"/>
</dbReference>
<dbReference type="Gene3D" id="1.10.287.130">
    <property type="match status" value="1"/>
</dbReference>
<keyword evidence="3" id="KW-0597">Phosphoprotein</keyword>
<feature type="transmembrane region" description="Helical" evidence="7">
    <location>
        <begin position="20"/>
        <end position="44"/>
    </location>
</feature>
<dbReference type="CDD" id="cd00075">
    <property type="entry name" value="HATPase"/>
    <property type="match status" value="1"/>
</dbReference>
<keyword evidence="10" id="KW-1185">Reference proteome</keyword>
<keyword evidence="4 9" id="KW-0808">Transferase</keyword>
<dbReference type="SUPFAM" id="SSF55874">
    <property type="entry name" value="ATPase domain of HSP90 chaperone/DNA topoisomerase II/histidine kinase"/>
    <property type="match status" value="1"/>
</dbReference>
<comment type="catalytic activity">
    <reaction evidence="1">
        <text>ATP + protein L-histidine = ADP + protein N-phospho-L-histidine.</text>
        <dbReference type="EC" id="2.7.13.3"/>
    </reaction>
</comment>
<evidence type="ECO:0000256" key="5">
    <source>
        <dbReference type="ARBA" id="ARBA00022777"/>
    </source>
</evidence>
<sequence>MLRTSWLQTAPREVALRVTAIYVVVGALWIVGSDYAAGTLLAHIVAPDLVQTVKGLFFVAVSAGFLFLAVRHWVGQIADRSSAALAETIRAEHAQERARLEAEALARAKSQFMASISHELRTPLNAVIGFAELMETMAGQMTPDQIRDYAGEIGVGGRGLLALVQDITAVAEADAGQRMRIESVNLLEEVERTLRLAVSRHTAERRPVTVHIDPDTVLRTDGTALRQILFALMDNAIRHTPMGTAVTVSAAATPGGVMLVVEDTGPGLPAEVLARLGEPFLRGGDPLIAGRGLGLGLYLVCRLSRQLGGGLQGGNRPGGGARLTVVLPDGPAGTLLSPPPPAIPPTL</sequence>
<evidence type="ECO:0000256" key="4">
    <source>
        <dbReference type="ARBA" id="ARBA00022679"/>
    </source>
</evidence>
<dbReference type="PROSITE" id="PS50109">
    <property type="entry name" value="HIS_KIN"/>
    <property type="match status" value="1"/>
</dbReference>
<keyword evidence="7" id="KW-0812">Transmembrane</keyword>
<evidence type="ECO:0000256" key="2">
    <source>
        <dbReference type="ARBA" id="ARBA00012438"/>
    </source>
</evidence>
<dbReference type="GO" id="GO:0000155">
    <property type="term" value="F:phosphorelay sensor kinase activity"/>
    <property type="evidence" value="ECO:0007669"/>
    <property type="project" value="InterPro"/>
</dbReference>
<evidence type="ECO:0000256" key="7">
    <source>
        <dbReference type="SAM" id="Phobius"/>
    </source>
</evidence>